<dbReference type="SUPFAM" id="SSF51905">
    <property type="entry name" value="FAD/NAD(P)-binding domain"/>
    <property type="match status" value="1"/>
</dbReference>
<evidence type="ECO:0000259" key="1">
    <source>
        <dbReference type="Pfam" id="PF07992"/>
    </source>
</evidence>
<proteinExistence type="predicted"/>
<dbReference type="InterPro" id="IPR036188">
    <property type="entry name" value="FAD/NAD-bd_sf"/>
</dbReference>
<dbReference type="RefSeq" id="WP_215487269.1">
    <property type="nucleotide sequence ID" value="NZ_BAAAPJ010000002.1"/>
</dbReference>
<organism evidence="2 3">
    <name type="scientific">Microbacterium flavum</name>
    <dbReference type="NCBI Taxonomy" id="415216"/>
    <lineage>
        <taxon>Bacteria</taxon>
        <taxon>Bacillati</taxon>
        <taxon>Actinomycetota</taxon>
        <taxon>Actinomycetes</taxon>
        <taxon>Micrococcales</taxon>
        <taxon>Microbacteriaceae</taxon>
        <taxon>Microbacterium</taxon>
    </lineage>
</organism>
<gene>
    <name evidence="2" type="ORF">J0P97_08120</name>
</gene>
<name>A0ABS5XU22_9MICO</name>
<dbReference type="InterPro" id="IPR023753">
    <property type="entry name" value="FAD/NAD-binding_dom"/>
</dbReference>
<dbReference type="Proteomes" id="UP000740605">
    <property type="component" value="Unassembled WGS sequence"/>
</dbReference>
<accession>A0ABS5XU22</accession>
<feature type="domain" description="FAD/NAD(P)-binding" evidence="1">
    <location>
        <begin position="13"/>
        <end position="128"/>
    </location>
</feature>
<dbReference type="InterPro" id="IPR015904">
    <property type="entry name" value="Sulphide_quinone_reductase"/>
</dbReference>
<evidence type="ECO:0000313" key="2">
    <source>
        <dbReference type="EMBL" id="MBT8798035.1"/>
    </source>
</evidence>
<keyword evidence="3" id="KW-1185">Reference proteome</keyword>
<dbReference type="Gene3D" id="3.50.50.60">
    <property type="entry name" value="FAD/NAD(P)-binding domain"/>
    <property type="match status" value="2"/>
</dbReference>
<dbReference type="PANTHER" id="PTHR10632:SF2">
    <property type="entry name" value="SULFIDE:QUINONE OXIDOREDUCTASE, MITOCHONDRIAL"/>
    <property type="match status" value="1"/>
</dbReference>
<dbReference type="Pfam" id="PF07992">
    <property type="entry name" value="Pyr_redox_2"/>
    <property type="match status" value="1"/>
</dbReference>
<comment type="caution">
    <text evidence="2">The sequence shown here is derived from an EMBL/GenBank/DDBJ whole genome shotgun (WGS) entry which is preliminary data.</text>
</comment>
<dbReference type="PANTHER" id="PTHR10632">
    <property type="entry name" value="SULFIDE:QUINONE OXIDOREDUCTASE"/>
    <property type="match status" value="1"/>
</dbReference>
<dbReference type="EMBL" id="JAFLHG010000006">
    <property type="protein sequence ID" value="MBT8798035.1"/>
    <property type="molecule type" value="Genomic_DNA"/>
</dbReference>
<evidence type="ECO:0000313" key="3">
    <source>
        <dbReference type="Proteomes" id="UP000740605"/>
    </source>
</evidence>
<protein>
    <submittedName>
        <fullName evidence="2">NAD(P)/FAD-dependent oxidoreductase</fullName>
    </submittedName>
</protein>
<sequence length="395" mass="43695">MTTPLRATRRPTLIIGGGNAGVSIAARLRRRKVRDVVIVEPRADHVYAPLQSHIAGGVADRRRVVRSQRSVTPRGVTWIQDRLVAVFPDESVAELASGRRIVYERLVIAAGIEQEWAAVPGLADARDLSTTVSNYTLPLAERASTTLRGVESGTVVFTQAPEPASCAGVAQKPMYLACDRWRREGRLPGIRVVFITPEPAPFSVAPVSAELEAKIAEYGIEALYTTEVVEVRAGAGELDVLQGGERRTIRYDVLHAAPPQRPATWIASSGLGDEDGFVDVDPSTLQHRRWPNVWALGDAAPVTPIRSGGAIRSQAKVLVEALAPRGTTPRYDGYTETPFTVTRHTAVFAEFDRSGRLRPTIPFWRTLYRERRFTYVMDRWVLPWVYWNLILTGRA</sequence>
<reference evidence="2 3" key="1">
    <citation type="submission" date="2021-03" db="EMBL/GenBank/DDBJ databases">
        <title>Microbacterium pauli sp. nov., isolated from microfiltered milk.</title>
        <authorList>
            <person name="Bellassi P."/>
            <person name="Fontana A."/>
            <person name="Callegari M.L."/>
            <person name="Lorenzo M."/>
            <person name="Cappa F."/>
        </authorList>
    </citation>
    <scope>NUCLEOTIDE SEQUENCE [LARGE SCALE GENOMIC DNA]</scope>
    <source>
        <strain evidence="2 3">DSM 18909</strain>
    </source>
</reference>